<comment type="pathway">
    <text evidence="3">Protein modification; protein ubiquitination.</text>
</comment>
<reference evidence="15" key="2">
    <citation type="submission" date="2019-07" db="EMBL/GenBank/DDBJ databases">
        <authorList>
            <person name="Seetharam A."/>
            <person name="Woodhouse M."/>
            <person name="Cannon E."/>
        </authorList>
    </citation>
    <scope>NUCLEOTIDE SEQUENCE [LARGE SCALE GENOMIC DNA]</scope>
    <source>
        <strain evidence="15">cv. B73</strain>
    </source>
</reference>
<feature type="transmembrane region" description="Helical" evidence="10">
    <location>
        <begin position="757"/>
        <end position="778"/>
    </location>
</feature>
<evidence type="ECO:0000256" key="8">
    <source>
        <dbReference type="ARBA" id="ARBA00022989"/>
    </source>
</evidence>
<dbReference type="RefSeq" id="XP_008675196.1">
    <property type="nucleotide sequence ID" value="XM_008676974.4"/>
</dbReference>
<feature type="transmembrane region" description="Helical" evidence="10">
    <location>
        <begin position="881"/>
        <end position="900"/>
    </location>
</feature>
<protein>
    <recommendedName>
        <fullName evidence="4">RING-type E3 ubiquitin transferase</fullName>
        <ecNumber evidence="4">2.3.2.27</ecNumber>
    </recommendedName>
</protein>
<gene>
    <name evidence="15" type="primary">LOC103651357</name>
    <name evidence="14" type="ORF">ZEAMMB73_Zm00001d043870</name>
</gene>
<dbReference type="AlphaFoldDB" id="A0A1D6NFU7"/>
<feature type="transmembrane region" description="Helical" evidence="10">
    <location>
        <begin position="661"/>
        <end position="683"/>
    </location>
</feature>
<dbReference type="ExpressionAtlas" id="A0A1D6NFU7">
    <property type="expression patterns" value="baseline and differential"/>
</dbReference>
<dbReference type="Pfam" id="PF25333">
    <property type="entry name" value="DUF2921_N"/>
    <property type="match status" value="3"/>
</dbReference>
<name>A0A1D6NFU7_MAIZE</name>
<evidence type="ECO:0000256" key="4">
    <source>
        <dbReference type="ARBA" id="ARBA00012483"/>
    </source>
</evidence>
<evidence type="ECO:0000256" key="6">
    <source>
        <dbReference type="ARBA" id="ARBA00022692"/>
    </source>
</evidence>
<keyword evidence="5" id="KW-0808">Transferase</keyword>
<dbReference type="PANTHER" id="PTHR33389:SF35">
    <property type="entry name" value="DUF2921 FAMILY PROTEIN"/>
    <property type="match status" value="1"/>
</dbReference>
<feature type="domain" description="DUF2921" evidence="13">
    <location>
        <begin position="30"/>
        <end position="199"/>
    </location>
</feature>
<dbReference type="PANTHER" id="PTHR33389">
    <property type="entry name" value="FAMILY PROTEIN, PUTATIVE (DUF2921)-RELATED"/>
    <property type="match status" value="1"/>
</dbReference>
<comment type="subcellular location">
    <subcellularLocation>
        <location evidence="2">Endomembrane system</location>
        <topology evidence="2">Multi-pass membrane protein</topology>
    </subcellularLocation>
</comment>
<evidence type="ECO:0000313" key="16">
    <source>
        <dbReference type="Proteomes" id="UP000007305"/>
    </source>
</evidence>
<dbReference type="InterPro" id="IPR021319">
    <property type="entry name" value="DUF2921"/>
</dbReference>
<feature type="transmembrane region" description="Helical" evidence="10">
    <location>
        <begin position="635"/>
        <end position="654"/>
    </location>
</feature>
<dbReference type="EMBL" id="CM007649">
    <property type="protein sequence ID" value="ONM39334.1"/>
    <property type="molecule type" value="Genomic_DNA"/>
</dbReference>
<dbReference type="OMA" id="CAERQKV"/>
<evidence type="ECO:0000256" key="10">
    <source>
        <dbReference type="SAM" id="Phobius"/>
    </source>
</evidence>
<evidence type="ECO:0000313" key="14">
    <source>
        <dbReference type="EMBL" id="ONM39334.1"/>
    </source>
</evidence>
<dbReference type="Proteomes" id="UP000007305">
    <property type="component" value="Chromosome 3"/>
</dbReference>
<keyword evidence="8 10" id="KW-1133">Transmembrane helix</keyword>
<dbReference type="InterPro" id="IPR057425">
    <property type="entry name" value="DUF2921_N"/>
</dbReference>
<reference evidence="15" key="3">
    <citation type="submission" date="2021-05" db="UniProtKB">
        <authorList>
            <consortium name="EnsemblPlants"/>
        </authorList>
    </citation>
    <scope>IDENTIFICATION</scope>
    <source>
        <strain evidence="15">cv. B73</strain>
    </source>
</reference>
<proteinExistence type="evidence at protein level"/>
<keyword evidence="17" id="KW-1267">Proteomics identification</keyword>
<evidence type="ECO:0000256" key="11">
    <source>
        <dbReference type="SAM" id="SignalP"/>
    </source>
</evidence>
<dbReference type="EC" id="2.3.2.27" evidence="4"/>
<evidence type="ECO:0000256" key="1">
    <source>
        <dbReference type="ARBA" id="ARBA00000900"/>
    </source>
</evidence>
<evidence type="ECO:0000313" key="15">
    <source>
        <dbReference type="EnsemblPlants" id="Zm00001eb156820_P001"/>
    </source>
</evidence>
<evidence type="ECO:0000259" key="13">
    <source>
        <dbReference type="Pfam" id="PF25333"/>
    </source>
</evidence>
<evidence type="ECO:0000259" key="12">
    <source>
        <dbReference type="Pfam" id="PF11145"/>
    </source>
</evidence>
<keyword evidence="11" id="KW-0732">Signal</keyword>
<reference evidence="14 16" key="1">
    <citation type="submission" date="2015-12" db="EMBL/GenBank/DDBJ databases">
        <title>Update maize B73 reference genome by single molecule sequencing technologies.</title>
        <authorList>
            <consortium name="Maize Genome Sequencing Project"/>
            <person name="Ware D."/>
        </authorList>
    </citation>
    <scope>NUCLEOTIDE SEQUENCE [LARGE SCALE GENOMIC DNA]</scope>
    <source>
        <strain evidence="16">cv. B73</strain>
        <tissue evidence="14">Seedling</tissue>
    </source>
</reference>
<dbReference type="EnsemblPlants" id="Zm00001eb156820_T001">
    <property type="protein sequence ID" value="Zm00001eb156820_P001"/>
    <property type="gene ID" value="Zm00001eb156820"/>
</dbReference>
<dbReference type="PaxDb" id="4577-GRMZM2G423202_P01"/>
<feature type="domain" description="SWEET-like" evidence="12">
    <location>
        <begin position="622"/>
        <end position="907"/>
    </location>
</feature>
<organism evidence="14">
    <name type="scientific">Zea mays</name>
    <name type="common">Maize</name>
    <dbReference type="NCBI Taxonomy" id="4577"/>
    <lineage>
        <taxon>Eukaryota</taxon>
        <taxon>Viridiplantae</taxon>
        <taxon>Streptophyta</taxon>
        <taxon>Embryophyta</taxon>
        <taxon>Tracheophyta</taxon>
        <taxon>Spermatophyta</taxon>
        <taxon>Magnoliopsida</taxon>
        <taxon>Liliopsida</taxon>
        <taxon>Poales</taxon>
        <taxon>Poaceae</taxon>
        <taxon>PACMAD clade</taxon>
        <taxon>Panicoideae</taxon>
        <taxon>Andropogonodae</taxon>
        <taxon>Andropogoneae</taxon>
        <taxon>Tripsacinae</taxon>
        <taxon>Zea</taxon>
    </lineage>
</organism>
<feature type="signal peptide" evidence="11">
    <location>
        <begin position="1"/>
        <end position="27"/>
    </location>
</feature>
<dbReference type="KEGG" id="zma:103651357"/>
<dbReference type="OrthoDB" id="607498at2759"/>
<keyword evidence="7" id="KW-0833">Ubl conjugation pathway</keyword>
<dbReference type="GO" id="GO:0012505">
    <property type="term" value="C:endomembrane system"/>
    <property type="evidence" value="ECO:0007669"/>
    <property type="project" value="UniProtKB-SubCell"/>
</dbReference>
<evidence type="ECO:0000256" key="7">
    <source>
        <dbReference type="ARBA" id="ARBA00022786"/>
    </source>
</evidence>
<evidence type="ECO:0000256" key="3">
    <source>
        <dbReference type="ARBA" id="ARBA00004906"/>
    </source>
</evidence>
<keyword evidence="6 10" id="KW-0812">Transmembrane</keyword>
<evidence type="ECO:0000256" key="5">
    <source>
        <dbReference type="ARBA" id="ARBA00022679"/>
    </source>
</evidence>
<evidence type="ECO:0000256" key="2">
    <source>
        <dbReference type="ARBA" id="ARBA00004127"/>
    </source>
</evidence>
<keyword evidence="9 10" id="KW-0472">Membrane</keyword>
<comment type="catalytic activity">
    <reaction evidence="1">
        <text>S-ubiquitinyl-[E2 ubiquitin-conjugating enzyme]-L-cysteine + [acceptor protein]-L-lysine = [E2 ubiquitin-conjugating enzyme]-L-cysteine + N(6)-ubiquitinyl-[acceptor protein]-L-lysine.</text>
        <dbReference type="EC" id="2.3.2.27"/>
    </reaction>
</comment>
<dbReference type="eggNOG" id="ENOG502QS79">
    <property type="taxonomic scope" value="Eukaryota"/>
</dbReference>
<dbReference type="GO" id="GO:0061630">
    <property type="term" value="F:ubiquitin protein ligase activity"/>
    <property type="evidence" value="ECO:0007669"/>
    <property type="project" value="UniProtKB-EC"/>
</dbReference>
<feature type="domain" description="DUF2921" evidence="13">
    <location>
        <begin position="222"/>
        <end position="391"/>
    </location>
</feature>
<sequence length="926" mass="100314">MAAHNSAACSLCVLLLLLSTATLSASGSPLCTKPSPTPENLPADGEDALPLLRSLELNTGYFFGGKDIEFKDESNVTSSYSYVTRSFSLLPLHADRTSNTAVFHVVAMLTLSGGRDRENHYMGAHRRRRHHRYVGSHSVTFSFDGYYSTGTTSGELCMTGSGSYPEENGSTKRLRDVALHLRVPNPSSITDPFITGSLKGAGFDAISLVAYAEGDTYRYGKRASCSPLPPSSAAAARGALQAIGANFSCAHLKDHLAASYKLQEQDGGGGHAPVSPPDRCLHISEVQCAADGSVRAYASFSNDTEMGRHLPPRPPFMVKDEAVVAEGHWDSARSMLCLRACRVVVGSGESMAVDEECDMGMSFWFPGVWTIRDRSAVAGMLWNSSKAGDGSGVSGVVSASSVDGSIHRGNISEVKYEYNYTMVEEAKKHCLQDPASSKPKKKVKGSFVAPNNYTDHDLEFHFFDTKDGTMGSGIAYPVAIGPAMVYGDQLAADDSFSRKAVVDMNTEELLNVSYDIREHVPPAGWVRPKNGSYMISLEERRMAAEGVFNPKTGILSMIACREYNSSTTDCQILITVYLASLMDGKAQGHGRGAISSLRNKTAADPLFFEKVDIMLSGMYSEQISESISRMDFESILLVVSTTLPCVFTVLQIFHAKRRSEAAAATSVTMLVVLALGYVAPLVVSSEALFLSRRRQYAPLLPFRSYVPYELSQAMLRAPTLIALLLQLRLIQLALSARKADAEQSKAESSASRAERRALWLCAPLYLIGGALTIVVHVVNALRAARENSLTVRIGPEPATLWEDLVSSAGLAQDAFLLPQVVMNALSPGGVRAGALTPWFYIGSTVVRAMPHVYDVIRAQGYVPSSRPSIVFASPRYDRYGVAWDVIVPCTAIVLAALVFLQQRVGSAAPLFRSRRRLGEYEMVSPL</sequence>
<dbReference type="Pfam" id="PF11145">
    <property type="entry name" value="DUF2921"/>
    <property type="match status" value="1"/>
</dbReference>
<accession>A0A1D6NFU7</accession>
<feature type="domain" description="DUF2921" evidence="13">
    <location>
        <begin position="426"/>
        <end position="612"/>
    </location>
</feature>
<evidence type="ECO:0000256" key="9">
    <source>
        <dbReference type="ARBA" id="ARBA00023136"/>
    </source>
</evidence>
<dbReference type="Gramene" id="Zm00001eb156820_T001">
    <property type="protein sequence ID" value="Zm00001eb156820_P001"/>
    <property type="gene ID" value="Zm00001eb156820"/>
</dbReference>
<feature type="chain" id="PRO_5010807396" description="RING-type E3 ubiquitin transferase" evidence="11">
    <location>
        <begin position="28"/>
        <end position="926"/>
    </location>
</feature>
<keyword evidence="16" id="KW-1185">Reference proteome</keyword>
<dbReference type="GeneID" id="103651357"/>
<evidence type="ECO:0007829" key="17">
    <source>
        <dbReference type="PeptideAtlas" id="A0A1D6NFU7"/>
    </source>
</evidence>